<gene>
    <name evidence="9" type="ordered locus">Ksed_15830</name>
</gene>
<dbReference type="KEGG" id="kse:Ksed_15830"/>
<keyword evidence="3" id="KW-1003">Cell membrane</keyword>
<keyword evidence="6 7" id="KW-0472">Membrane</keyword>
<evidence type="ECO:0000256" key="4">
    <source>
        <dbReference type="ARBA" id="ARBA00022692"/>
    </source>
</evidence>
<evidence type="ECO:0000256" key="7">
    <source>
        <dbReference type="SAM" id="Phobius"/>
    </source>
</evidence>
<dbReference type="GO" id="GO:0005886">
    <property type="term" value="C:plasma membrane"/>
    <property type="evidence" value="ECO:0007669"/>
    <property type="project" value="UniProtKB-SubCell"/>
</dbReference>
<evidence type="ECO:0000313" key="10">
    <source>
        <dbReference type="Proteomes" id="UP000006666"/>
    </source>
</evidence>
<dbReference type="STRING" id="478801.Ksed_15830"/>
<feature type="transmembrane region" description="Helical" evidence="7">
    <location>
        <begin position="6"/>
        <end position="28"/>
    </location>
</feature>
<evidence type="ECO:0000256" key="3">
    <source>
        <dbReference type="ARBA" id="ARBA00022475"/>
    </source>
</evidence>
<evidence type="ECO:0000259" key="8">
    <source>
        <dbReference type="Pfam" id="PF03458"/>
    </source>
</evidence>
<feature type="transmembrane region" description="Helical" evidence="7">
    <location>
        <begin position="121"/>
        <end position="142"/>
    </location>
</feature>
<keyword evidence="4 7" id="KW-0812">Transmembrane</keyword>
<name>C7NI91_KYTSD</name>
<feature type="transmembrane region" description="Helical" evidence="7">
    <location>
        <begin position="35"/>
        <end position="56"/>
    </location>
</feature>
<feature type="domain" description="Glycine transporter" evidence="8">
    <location>
        <begin position="97"/>
        <end position="170"/>
    </location>
</feature>
<comment type="similarity">
    <text evidence="2">Belongs to the UPF0126 family.</text>
</comment>
<dbReference type="Proteomes" id="UP000006666">
    <property type="component" value="Chromosome"/>
</dbReference>
<proteinExistence type="inferred from homology"/>
<evidence type="ECO:0000256" key="1">
    <source>
        <dbReference type="ARBA" id="ARBA00004651"/>
    </source>
</evidence>
<feature type="transmembrane region" description="Helical" evidence="7">
    <location>
        <begin position="179"/>
        <end position="197"/>
    </location>
</feature>
<sequence length="211" mass="22028">MNPFDPALALALDLIGVFAFAVSGALVGVRRGLDLFGVLVLAWLTGLGGGTLRDLLIGAVPPMGVSDWRMISAALTAGLLTFVLHGGVDRLKRPIRVLDSVGLAFFCVAGTLKALEFGVAPVTAVIVGTVTAVGGGVMRDVLAGQVPELLRRELYAFPALVGASLTVAAHHLYRIGPETVWPIIGLVFGIRIAAIVFDWHAPQARRTGESG</sequence>
<comment type="subcellular location">
    <subcellularLocation>
        <location evidence="1">Cell membrane</location>
        <topology evidence="1">Multi-pass membrane protein</topology>
    </subcellularLocation>
</comment>
<organism evidence="9 10">
    <name type="scientific">Kytococcus sedentarius (strain ATCC 14392 / DSM 20547 / JCM 11482 / CCUG 33030 / NBRC 15357 / NCTC 11040 / CCM 314 / 541)</name>
    <name type="common">Micrococcus sedentarius</name>
    <dbReference type="NCBI Taxonomy" id="478801"/>
    <lineage>
        <taxon>Bacteria</taxon>
        <taxon>Bacillati</taxon>
        <taxon>Actinomycetota</taxon>
        <taxon>Actinomycetes</taxon>
        <taxon>Micrococcales</taxon>
        <taxon>Kytococcaceae</taxon>
        <taxon>Kytococcus</taxon>
    </lineage>
</organism>
<dbReference type="HOGENOM" id="CLU_064906_1_1_11"/>
<dbReference type="PANTHER" id="PTHR30506:SF3">
    <property type="entry name" value="UPF0126 INNER MEMBRANE PROTEIN YADS-RELATED"/>
    <property type="match status" value="1"/>
</dbReference>
<dbReference type="InterPro" id="IPR005115">
    <property type="entry name" value="Gly_transporter"/>
</dbReference>
<feature type="transmembrane region" description="Helical" evidence="7">
    <location>
        <begin position="68"/>
        <end position="85"/>
    </location>
</feature>
<dbReference type="eggNOG" id="COG2860">
    <property type="taxonomic scope" value="Bacteria"/>
</dbReference>
<feature type="transmembrane region" description="Helical" evidence="7">
    <location>
        <begin position="154"/>
        <end position="173"/>
    </location>
</feature>
<dbReference type="Pfam" id="PF03458">
    <property type="entry name" value="Gly_transporter"/>
    <property type="match status" value="2"/>
</dbReference>
<keyword evidence="10" id="KW-1185">Reference proteome</keyword>
<evidence type="ECO:0000256" key="5">
    <source>
        <dbReference type="ARBA" id="ARBA00022989"/>
    </source>
</evidence>
<protein>
    <submittedName>
        <fullName evidence="9">Predicted membrane protein</fullName>
    </submittedName>
</protein>
<dbReference type="PANTHER" id="PTHR30506">
    <property type="entry name" value="INNER MEMBRANE PROTEIN"/>
    <property type="match status" value="1"/>
</dbReference>
<dbReference type="AlphaFoldDB" id="C7NI91"/>
<feature type="domain" description="Glycine transporter" evidence="8">
    <location>
        <begin position="11"/>
        <end position="85"/>
    </location>
</feature>
<reference evidence="9 10" key="1">
    <citation type="journal article" date="2009" name="Stand. Genomic Sci.">
        <title>Complete genome sequence of Kytococcus sedentarius type strain (541).</title>
        <authorList>
            <person name="Sims D."/>
            <person name="Brettin T."/>
            <person name="Detter J.C."/>
            <person name="Han C."/>
            <person name="Lapidus A."/>
            <person name="Copeland A."/>
            <person name="Glavina Del Rio T."/>
            <person name="Nolan M."/>
            <person name="Chen F."/>
            <person name="Lucas S."/>
            <person name="Tice H."/>
            <person name="Cheng J.F."/>
            <person name="Bruce D."/>
            <person name="Goodwin L."/>
            <person name="Pitluck S."/>
            <person name="Ovchinnikova G."/>
            <person name="Pati A."/>
            <person name="Ivanova N."/>
            <person name="Mavrommatis K."/>
            <person name="Chen A."/>
            <person name="Palaniappan K."/>
            <person name="D'haeseleer P."/>
            <person name="Chain P."/>
            <person name="Bristow J."/>
            <person name="Eisen J.A."/>
            <person name="Markowitz V."/>
            <person name="Hugenholtz P."/>
            <person name="Schneider S."/>
            <person name="Goker M."/>
            <person name="Pukall R."/>
            <person name="Kyrpides N.C."/>
            <person name="Klenk H.P."/>
        </authorList>
    </citation>
    <scope>NUCLEOTIDE SEQUENCE [LARGE SCALE GENOMIC DNA]</scope>
    <source>
        <strain evidence="10">ATCC 14392 / DSM 20547 / JCM 11482 / CCUG 33030 / NBRC 15357 / NCTC 11040 / CCM 314 / 541</strain>
    </source>
</reference>
<dbReference type="EMBL" id="CP001686">
    <property type="protein sequence ID" value="ACV06598.1"/>
    <property type="molecule type" value="Genomic_DNA"/>
</dbReference>
<evidence type="ECO:0000256" key="2">
    <source>
        <dbReference type="ARBA" id="ARBA00008193"/>
    </source>
</evidence>
<evidence type="ECO:0000256" key="6">
    <source>
        <dbReference type="ARBA" id="ARBA00023136"/>
    </source>
</evidence>
<keyword evidence="5 7" id="KW-1133">Transmembrane helix</keyword>
<evidence type="ECO:0000313" key="9">
    <source>
        <dbReference type="EMBL" id="ACV06598.1"/>
    </source>
</evidence>
<accession>C7NI91</accession>
<dbReference type="RefSeq" id="WP_015779543.1">
    <property type="nucleotide sequence ID" value="NC_013169.1"/>
</dbReference>